<sequence length="690" mass="74225">MSNRGNRAQMYEDLSADSGASLGNPKSVAQKNQKGPSGPLLQPGFHIRSGVRASRRSAYHTANADMISLQPTTPFTIAQPANELTGQHSTLASPIQFNDIQHDHDPYTGYFPASSIGNTQSYRPHVLEHDKSIAFNDSEPSFSTFPFDGYYAAPLKPMIDGQQSPSNQQGDHAIDNAVDDDFNFDDFDFGEPNPGIDTSQEDLDRILAVPIDKPLTAIHAPLGIIYGGSATVKDSAEEDVALPQELQNQTGTQNEPSQPVPQSDTDPAATPTDAQHVPEQQAGGLTNVAGASNITANLVNANANANNAINAAAPSLPLWQCDTPLQPSSQVNNVTLNFATKQDYLAYKGSRLQARPSDSSLPTTWAARGVHVLRLKRAIIDNSKAEDKKSGSWKKRWSGAPGKLFYDENGIEHICWELVDKSIKLHRFGHGVLNCYDPDHSKKYKKGLGLAFQQRINAIVEYLLKSKARVDTLMKHDTLDTLVAIPHLLIPSSKANRDFNNSRGDDIKIGRQIRQTHGETSSGDQNAVAVDQGGASSGIDAVADGRNDAELAPDASRASHSPQYAGEFSSHSETVAALDNQATDLFEQDHAGSLPSTRQTQAGPATSSSKSSSTTGSRKGKERADPPVRPQPGPYATGLTPARTLNGNGKRAAETASEPTSPTKHPRDHTWKGVEGESTYAKPSSSKIKR</sequence>
<comment type="caution">
    <text evidence="2">The sequence shown here is derived from an EMBL/GenBank/DDBJ whole genome shotgun (WGS) entry which is preliminary data.</text>
</comment>
<gene>
    <name evidence="2" type="ORF">SLS59_004586</name>
</gene>
<feature type="compositionally biased region" description="Low complexity" evidence="1">
    <location>
        <begin position="606"/>
        <end position="617"/>
    </location>
</feature>
<feature type="compositionally biased region" description="Polar residues" evidence="1">
    <location>
        <begin position="516"/>
        <end position="525"/>
    </location>
</feature>
<feature type="compositionally biased region" description="Acidic residues" evidence="1">
    <location>
        <begin position="177"/>
        <end position="189"/>
    </location>
</feature>
<feature type="compositionally biased region" description="Polar residues" evidence="1">
    <location>
        <begin position="681"/>
        <end position="690"/>
    </location>
</feature>
<feature type="region of interest" description="Disordered" evidence="1">
    <location>
        <begin position="158"/>
        <end position="200"/>
    </location>
</feature>
<dbReference type="EMBL" id="JAKIXB020000013">
    <property type="protein sequence ID" value="KAL1602931.1"/>
    <property type="molecule type" value="Genomic_DNA"/>
</dbReference>
<feature type="region of interest" description="Disordered" evidence="1">
    <location>
        <begin position="248"/>
        <end position="276"/>
    </location>
</feature>
<feature type="compositionally biased region" description="Polar residues" evidence="1">
    <location>
        <begin position="248"/>
        <end position="265"/>
    </location>
</feature>
<evidence type="ECO:0000256" key="1">
    <source>
        <dbReference type="SAM" id="MobiDB-lite"/>
    </source>
</evidence>
<name>A0ABR3REQ9_9PLEO</name>
<keyword evidence="3" id="KW-1185">Reference proteome</keyword>
<feature type="compositionally biased region" description="Polar residues" evidence="1">
    <location>
        <begin position="161"/>
        <end position="170"/>
    </location>
</feature>
<accession>A0ABR3REQ9</accession>
<protein>
    <submittedName>
        <fullName evidence="2">Uncharacterized protein</fullName>
    </submittedName>
</protein>
<reference evidence="2 3" key="1">
    <citation type="submission" date="2024-02" db="EMBL/GenBank/DDBJ databases">
        <title>De novo assembly and annotation of 12 fungi associated with fruit tree decline syndrome in Ontario, Canada.</title>
        <authorList>
            <person name="Sulman M."/>
            <person name="Ellouze W."/>
            <person name="Ilyukhin E."/>
        </authorList>
    </citation>
    <scope>NUCLEOTIDE SEQUENCE [LARGE SCALE GENOMIC DNA]</scope>
    <source>
        <strain evidence="2 3">M97-236</strain>
    </source>
</reference>
<organism evidence="2 3">
    <name type="scientific">Nothophoma quercina</name>
    <dbReference type="NCBI Taxonomy" id="749835"/>
    <lineage>
        <taxon>Eukaryota</taxon>
        <taxon>Fungi</taxon>
        <taxon>Dikarya</taxon>
        <taxon>Ascomycota</taxon>
        <taxon>Pezizomycotina</taxon>
        <taxon>Dothideomycetes</taxon>
        <taxon>Pleosporomycetidae</taxon>
        <taxon>Pleosporales</taxon>
        <taxon>Pleosporineae</taxon>
        <taxon>Didymellaceae</taxon>
        <taxon>Nothophoma</taxon>
    </lineage>
</organism>
<evidence type="ECO:0000313" key="3">
    <source>
        <dbReference type="Proteomes" id="UP001521222"/>
    </source>
</evidence>
<feature type="region of interest" description="Disordered" evidence="1">
    <location>
        <begin position="516"/>
        <end position="571"/>
    </location>
</feature>
<evidence type="ECO:0000313" key="2">
    <source>
        <dbReference type="EMBL" id="KAL1602931.1"/>
    </source>
</evidence>
<proteinExistence type="predicted"/>
<feature type="region of interest" description="Disordered" evidence="1">
    <location>
        <begin position="593"/>
        <end position="690"/>
    </location>
</feature>
<feature type="compositionally biased region" description="Polar residues" evidence="1">
    <location>
        <begin position="594"/>
        <end position="605"/>
    </location>
</feature>
<dbReference type="Proteomes" id="UP001521222">
    <property type="component" value="Unassembled WGS sequence"/>
</dbReference>
<feature type="region of interest" description="Disordered" evidence="1">
    <location>
        <begin position="1"/>
        <end position="46"/>
    </location>
</feature>